<dbReference type="InterPro" id="IPR003594">
    <property type="entry name" value="HATPase_dom"/>
</dbReference>
<accession>A0A7D5Y861</accession>
<keyword evidence="1" id="KW-0418">Kinase</keyword>
<feature type="region of interest" description="Disordered" evidence="2">
    <location>
        <begin position="1"/>
        <end position="45"/>
    </location>
</feature>
<protein>
    <submittedName>
        <fullName evidence="4">ATP-binding protein</fullName>
    </submittedName>
</protein>
<dbReference type="Pfam" id="PF13581">
    <property type="entry name" value="HATPase_c_2"/>
    <property type="match status" value="1"/>
</dbReference>
<dbReference type="GO" id="GO:0004674">
    <property type="term" value="F:protein serine/threonine kinase activity"/>
    <property type="evidence" value="ECO:0007669"/>
    <property type="project" value="UniProtKB-KW"/>
</dbReference>
<evidence type="ECO:0000256" key="1">
    <source>
        <dbReference type="ARBA" id="ARBA00022527"/>
    </source>
</evidence>
<dbReference type="CDD" id="cd16936">
    <property type="entry name" value="HATPase_RsbW-like"/>
    <property type="match status" value="1"/>
</dbReference>
<feature type="domain" description="Histidine kinase/HSP90-like ATPase" evidence="3">
    <location>
        <begin position="60"/>
        <end position="178"/>
    </location>
</feature>
<organism evidence="4">
    <name type="scientific">Micromonospora carbonacea</name>
    <dbReference type="NCBI Taxonomy" id="47853"/>
    <lineage>
        <taxon>Bacteria</taxon>
        <taxon>Bacillati</taxon>
        <taxon>Actinomycetota</taxon>
        <taxon>Actinomycetes</taxon>
        <taxon>Micromonosporales</taxon>
        <taxon>Micromonosporaceae</taxon>
        <taxon>Micromonospora</taxon>
    </lineage>
</organism>
<dbReference type="PANTHER" id="PTHR35526">
    <property type="entry name" value="ANTI-SIGMA-F FACTOR RSBW-RELATED"/>
    <property type="match status" value="1"/>
</dbReference>
<name>A0A7D5Y861_9ACTN</name>
<dbReference type="EMBL" id="CP058905">
    <property type="protein sequence ID" value="QLJ98601.1"/>
    <property type="molecule type" value="Genomic_DNA"/>
</dbReference>
<dbReference type="AlphaFoldDB" id="A0A7D5Y861"/>
<dbReference type="GO" id="GO:0005524">
    <property type="term" value="F:ATP binding"/>
    <property type="evidence" value="ECO:0007669"/>
    <property type="project" value="UniProtKB-KW"/>
</dbReference>
<reference evidence="4" key="1">
    <citation type="submission" date="2020-08" db="EMBL/GenBank/DDBJ databases">
        <title>A bifunctional nitrone conjugated secondary metabolite targeting the ribosome.</title>
        <authorList>
            <person name="Limbrick E.M."/>
            <person name="Graf M."/>
            <person name="Derewacz D.K."/>
            <person name="Nguyen F."/>
            <person name="Spraggins J.M."/>
            <person name="Wieland M."/>
            <person name="Ynigez-Gutierrez A.E."/>
            <person name="Reisman B.J."/>
            <person name="Zinshteyn B."/>
            <person name="McCulloch K."/>
            <person name="Iverson T.M."/>
            <person name="Green R."/>
            <person name="Wilson D.N."/>
            <person name="Bachmann B.O."/>
        </authorList>
    </citation>
    <scope>NUCLEOTIDE SEQUENCE</scope>
    <source>
        <strain evidence="4">Africana</strain>
    </source>
</reference>
<dbReference type="InterPro" id="IPR036890">
    <property type="entry name" value="HATPase_C_sf"/>
</dbReference>
<proteinExistence type="predicted"/>
<evidence type="ECO:0000256" key="2">
    <source>
        <dbReference type="SAM" id="MobiDB-lite"/>
    </source>
</evidence>
<keyword evidence="4" id="KW-0547">Nucleotide-binding</keyword>
<dbReference type="InterPro" id="IPR050267">
    <property type="entry name" value="Anti-sigma-factor_SerPK"/>
</dbReference>
<keyword evidence="1" id="KW-0808">Transferase</keyword>
<dbReference type="SUPFAM" id="SSF55874">
    <property type="entry name" value="ATPase domain of HSP90 chaperone/DNA topoisomerase II/histidine kinase"/>
    <property type="match status" value="1"/>
</dbReference>
<evidence type="ECO:0000259" key="3">
    <source>
        <dbReference type="Pfam" id="PF13581"/>
    </source>
</evidence>
<gene>
    <name evidence="4" type="ORF">HZU44_28875</name>
</gene>
<keyword evidence="1" id="KW-0723">Serine/threonine-protein kinase</keyword>
<dbReference type="Gene3D" id="3.30.565.10">
    <property type="entry name" value="Histidine kinase-like ATPase, C-terminal domain"/>
    <property type="match status" value="1"/>
</dbReference>
<keyword evidence="4" id="KW-0067">ATP-binding</keyword>
<evidence type="ECO:0000313" key="4">
    <source>
        <dbReference type="EMBL" id="QLJ98601.1"/>
    </source>
</evidence>
<dbReference type="PANTHER" id="PTHR35526:SF3">
    <property type="entry name" value="ANTI-SIGMA-F FACTOR RSBW"/>
    <property type="match status" value="1"/>
</dbReference>
<sequence>MDGYPSGRGKVAVPSQRSGCHAGEQGRRGGGGPAGPGAARREGAAVAKGPVERSWCVVVPHDPTGARLARHRLADELAGVVPPTFLTDLVAVLAELVGNAVRHADALPGGVVRVAWRLRQTPDGQFVRLRVTDGGAAVGPMVRAASPDAVDGRGLHIVSGLASRWGVDRDGLGQSVWAEFDPAATPHTDFVVAG</sequence>